<dbReference type="PANTHER" id="PTHR33116:SF86">
    <property type="entry name" value="REVERSE TRANSCRIPTASE DOMAIN-CONTAINING PROTEIN"/>
    <property type="match status" value="1"/>
</dbReference>
<dbReference type="AlphaFoldDB" id="A0AAV5F9U3"/>
<accession>A0AAV5F9U3</accession>
<protein>
    <submittedName>
        <fullName evidence="1">Uncharacterized protein</fullName>
    </submittedName>
</protein>
<name>A0AAV5F9U3_ELECO</name>
<dbReference type="Proteomes" id="UP001054889">
    <property type="component" value="Unassembled WGS sequence"/>
</dbReference>
<comment type="caution">
    <text evidence="1">The sequence shown here is derived from an EMBL/GenBank/DDBJ whole genome shotgun (WGS) entry which is preliminary data.</text>
</comment>
<dbReference type="PANTHER" id="PTHR33116">
    <property type="entry name" value="REVERSE TRANSCRIPTASE ZINC-BINDING DOMAIN-CONTAINING PROTEIN-RELATED-RELATED"/>
    <property type="match status" value="1"/>
</dbReference>
<dbReference type="EMBL" id="BQKI01000084">
    <property type="protein sequence ID" value="GJN32413.1"/>
    <property type="molecule type" value="Genomic_DNA"/>
</dbReference>
<organism evidence="1 2">
    <name type="scientific">Eleusine coracana subsp. coracana</name>
    <dbReference type="NCBI Taxonomy" id="191504"/>
    <lineage>
        <taxon>Eukaryota</taxon>
        <taxon>Viridiplantae</taxon>
        <taxon>Streptophyta</taxon>
        <taxon>Embryophyta</taxon>
        <taxon>Tracheophyta</taxon>
        <taxon>Spermatophyta</taxon>
        <taxon>Magnoliopsida</taxon>
        <taxon>Liliopsida</taxon>
        <taxon>Poales</taxon>
        <taxon>Poaceae</taxon>
        <taxon>PACMAD clade</taxon>
        <taxon>Chloridoideae</taxon>
        <taxon>Cynodonteae</taxon>
        <taxon>Eleusininae</taxon>
        <taxon>Eleusine</taxon>
    </lineage>
</organism>
<reference evidence="1" key="1">
    <citation type="journal article" date="2018" name="DNA Res.">
        <title>Multiple hybrid de novo genome assembly of finger millet, an orphan allotetraploid crop.</title>
        <authorList>
            <person name="Hatakeyama M."/>
            <person name="Aluri S."/>
            <person name="Balachadran M.T."/>
            <person name="Sivarajan S.R."/>
            <person name="Patrignani A."/>
            <person name="Gruter S."/>
            <person name="Poveda L."/>
            <person name="Shimizu-Inatsugi R."/>
            <person name="Baeten J."/>
            <person name="Francoijs K.J."/>
            <person name="Nataraja K.N."/>
            <person name="Reddy Y.A.N."/>
            <person name="Phadnis S."/>
            <person name="Ravikumar R.L."/>
            <person name="Schlapbach R."/>
            <person name="Sreeman S.M."/>
            <person name="Shimizu K.K."/>
        </authorList>
    </citation>
    <scope>NUCLEOTIDE SEQUENCE</scope>
</reference>
<evidence type="ECO:0000313" key="2">
    <source>
        <dbReference type="Proteomes" id="UP001054889"/>
    </source>
</evidence>
<reference evidence="1" key="2">
    <citation type="submission" date="2021-12" db="EMBL/GenBank/DDBJ databases">
        <title>Resequencing data analysis of finger millet.</title>
        <authorList>
            <person name="Hatakeyama M."/>
            <person name="Aluri S."/>
            <person name="Balachadran M.T."/>
            <person name="Sivarajan S.R."/>
            <person name="Poveda L."/>
            <person name="Shimizu-Inatsugi R."/>
            <person name="Schlapbach R."/>
            <person name="Sreeman S.M."/>
            <person name="Shimizu K.K."/>
        </authorList>
    </citation>
    <scope>NUCLEOTIDE SEQUENCE</scope>
</reference>
<keyword evidence="2" id="KW-1185">Reference proteome</keyword>
<proteinExistence type="predicted"/>
<sequence>MQAEKGNAKKLKEILEKYSASTGQKVSEAKSSIYFSPNTRVEVKGEICSMLNIMTESLSETYLDLPTMVGAERSQCFKYLVDRVRTKTKGWKGKKFSMGGKEVLIKSIAQAMVVYAMMVFKIPKKIYKGILDAISQFWWGDDKGQKKMHWKVGWKMYFPKHHRGMGFRDPHYFKTAMLAK</sequence>
<evidence type="ECO:0000313" key="1">
    <source>
        <dbReference type="EMBL" id="GJN32413.1"/>
    </source>
</evidence>
<gene>
    <name evidence="1" type="primary">gb20922</name>
    <name evidence="1" type="ORF">PR202_gb20922</name>
</gene>